<evidence type="ECO:0000256" key="3">
    <source>
        <dbReference type="ARBA" id="ARBA00022741"/>
    </source>
</evidence>
<dbReference type="GO" id="GO:0008764">
    <property type="term" value="F:UDP-N-acetylmuramoylalanine-D-glutamate ligase activity"/>
    <property type="evidence" value="ECO:0007669"/>
    <property type="project" value="InterPro"/>
</dbReference>
<evidence type="ECO:0000256" key="4">
    <source>
        <dbReference type="ARBA" id="ARBA00022840"/>
    </source>
</evidence>
<evidence type="ECO:0000313" key="6">
    <source>
        <dbReference type="Proteomes" id="UP000824267"/>
    </source>
</evidence>
<dbReference type="PANTHER" id="PTHR43692">
    <property type="entry name" value="UDP-N-ACETYLMURAMOYLALANINE--D-GLUTAMATE LIGASE"/>
    <property type="match status" value="1"/>
</dbReference>
<protein>
    <submittedName>
        <fullName evidence="5">Uncharacterized protein</fullName>
    </submittedName>
</protein>
<dbReference type="GO" id="GO:0051301">
    <property type="term" value="P:cell division"/>
    <property type="evidence" value="ECO:0007669"/>
    <property type="project" value="InterPro"/>
</dbReference>
<comment type="caution">
    <text evidence="5">The sequence shown here is derived from an EMBL/GenBank/DDBJ whole genome shotgun (WGS) entry which is preliminary data.</text>
</comment>
<dbReference type="AlphaFoldDB" id="A0A9D1UIC5"/>
<dbReference type="Gene3D" id="3.90.190.20">
    <property type="entry name" value="Mur ligase, C-terminal domain"/>
    <property type="match status" value="1"/>
</dbReference>
<dbReference type="GO" id="GO:0005524">
    <property type="term" value="F:ATP binding"/>
    <property type="evidence" value="ECO:0007669"/>
    <property type="project" value="UniProtKB-KW"/>
</dbReference>
<accession>A0A9D1UIC5</accession>
<dbReference type="PANTHER" id="PTHR43692:SF1">
    <property type="entry name" value="UDP-N-ACETYLMURAMOYLALANINE--D-GLUTAMATE LIGASE"/>
    <property type="match status" value="1"/>
</dbReference>
<dbReference type="GO" id="GO:0008360">
    <property type="term" value="P:regulation of cell shape"/>
    <property type="evidence" value="ECO:0007669"/>
    <property type="project" value="InterPro"/>
</dbReference>
<keyword evidence="2" id="KW-0436">Ligase</keyword>
<evidence type="ECO:0000256" key="1">
    <source>
        <dbReference type="ARBA" id="ARBA00022490"/>
    </source>
</evidence>
<keyword evidence="3" id="KW-0547">Nucleotide-binding</keyword>
<organism evidence="5 6">
    <name type="scientific">Candidatus Onthomorpha intestinigallinarum</name>
    <dbReference type="NCBI Taxonomy" id="2840880"/>
    <lineage>
        <taxon>Bacteria</taxon>
        <taxon>Pseudomonadati</taxon>
        <taxon>Bacteroidota</taxon>
        <taxon>Bacteroidia</taxon>
        <taxon>Bacteroidales</taxon>
        <taxon>Candidatus Onthomorpha</taxon>
    </lineage>
</organism>
<evidence type="ECO:0000313" key="5">
    <source>
        <dbReference type="EMBL" id="HIW87510.1"/>
    </source>
</evidence>
<dbReference type="InterPro" id="IPR005762">
    <property type="entry name" value="MurD"/>
</dbReference>
<dbReference type="InterPro" id="IPR036615">
    <property type="entry name" value="Mur_ligase_C_dom_sf"/>
</dbReference>
<keyword evidence="4" id="KW-0067">ATP-binding</keyword>
<evidence type="ECO:0000256" key="2">
    <source>
        <dbReference type="ARBA" id="ARBA00022598"/>
    </source>
</evidence>
<dbReference type="SUPFAM" id="SSF53244">
    <property type="entry name" value="MurD-like peptide ligases, peptide-binding domain"/>
    <property type="match status" value="1"/>
</dbReference>
<name>A0A9D1UIC5_9BACT</name>
<reference evidence="5" key="1">
    <citation type="journal article" date="2021" name="PeerJ">
        <title>Extensive microbial diversity within the chicken gut microbiome revealed by metagenomics and culture.</title>
        <authorList>
            <person name="Gilroy R."/>
            <person name="Ravi A."/>
            <person name="Getino M."/>
            <person name="Pursley I."/>
            <person name="Horton D.L."/>
            <person name="Alikhan N.F."/>
            <person name="Baker D."/>
            <person name="Gharbi K."/>
            <person name="Hall N."/>
            <person name="Watson M."/>
            <person name="Adriaenssens E.M."/>
            <person name="Foster-Nyarko E."/>
            <person name="Jarju S."/>
            <person name="Secka A."/>
            <person name="Antonio M."/>
            <person name="Oren A."/>
            <person name="Chaudhuri R.R."/>
            <person name="La Ragione R."/>
            <person name="Hildebrand F."/>
            <person name="Pallen M.J."/>
        </authorList>
    </citation>
    <scope>NUCLEOTIDE SEQUENCE</scope>
    <source>
        <strain evidence="5">Gambia16-930</strain>
    </source>
</reference>
<sequence>MTIERLATQGRKYIPQTLSERNYEDVFKSRNNTLRNMLVDKSCFKHKNEIIATIKGVNYIDDAKSITSNSSWFTLEMTSNPVIWILEFNGDCKQLSNMKNIVKQKVHTLIIISKQSNSISQLFTGLTNVIQAEDLDSAVKTAYYFASAPDFVVYSPASGNEEDIELKGNNFAHLVRSL</sequence>
<reference evidence="5" key="2">
    <citation type="submission" date="2021-04" db="EMBL/GenBank/DDBJ databases">
        <authorList>
            <person name="Gilroy R."/>
        </authorList>
    </citation>
    <scope>NUCLEOTIDE SEQUENCE</scope>
    <source>
        <strain evidence="5">Gambia16-930</strain>
    </source>
</reference>
<dbReference type="GO" id="GO:0005737">
    <property type="term" value="C:cytoplasm"/>
    <property type="evidence" value="ECO:0007669"/>
    <property type="project" value="InterPro"/>
</dbReference>
<proteinExistence type="predicted"/>
<keyword evidence="1" id="KW-0963">Cytoplasm</keyword>
<dbReference type="EMBL" id="DXGG01000139">
    <property type="protein sequence ID" value="HIW87510.1"/>
    <property type="molecule type" value="Genomic_DNA"/>
</dbReference>
<dbReference type="Proteomes" id="UP000824267">
    <property type="component" value="Unassembled WGS sequence"/>
</dbReference>
<gene>
    <name evidence="5" type="ORF">IAC47_04460</name>
</gene>